<name>A0A0H4X6H6_9BACT</name>
<keyword evidence="3" id="KW-1185">Reference proteome</keyword>
<sequence length="64" mass="6745">MEVDNAPGPSRSSGSSSRREGYSPRSSPNGQQPSHRTSRAPWPRNGEAALTCPAGSPGPWGARR</sequence>
<reference evidence="2 3" key="1">
    <citation type="journal article" date="2016" name="PLoS ONE">
        <title>Complete Genome Sequence and Comparative Genomics of a Novel Myxobacterium Myxococcus hansupus.</title>
        <authorList>
            <person name="Sharma G."/>
            <person name="Narwani T."/>
            <person name="Subramanian S."/>
        </authorList>
    </citation>
    <scope>NUCLEOTIDE SEQUENCE [LARGE SCALE GENOMIC DNA]</scope>
    <source>
        <strain evidence="3">mixupus</strain>
    </source>
</reference>
<gene>
    <name evidence="2" type="ORF">A176_006400</name>
</gene>
<protein>
    <submittedName>
        <fullName evidence="2">Uncharacterized protein</fullName>
    </submittedName>
</protein>
<dbReference type="Proteomes" id="UP000009026">
    <property type="component" value="Chromosome"/>
</dbReference>
<evidence type="ECO:0000313" key="2">
    <source>
        <dbReference type="EMBL" id="AKQ69488.1"/>
    </source>
</evidence>
<feature type="region of interest" description="Disordered" evidence="1">
    <location>
        <begin position="1"/>
        <end position="64"/>
    </location>
</feature>
<organism evidence="2 3">
    <name type="scientific">Pseudomyxococcus hansupus</name>
    <dbReference type="NCBI Taxonomy" id="1297742"/>
    <lineage>
        <taxon>Bacteria</taxon>
        <taxon>Pseudomonadati</taxon>
        <taxon>Myxococcota</taxon>
        <taxon>Myxococcia</taxon>
        <taxon>Myxococcales</taxon>
        <taxon>Cystobacterineae</taxon>
        <taxon>Myxococcaceae</taxon>
        <taxon>Pseudomyxococcus</taxon>
    </lineage>
</organism>
<accession>A0A0H4X6H6</accession>
<dbReference type="EMBL" id="CP012109">
    <property type="protein sequence ID" value="AKQ69488.1"/>
    <property type="molecule type" value="Genomic_DNA"/>
</dbReference>
<proteinExistence type="predicted"/>
<evidence type="ECO:0000313" key="3">
    <source>
        <dbReference type="Proteomes" id="UP000009026"/>
    </source>
</evidence>
<dbReference type="AlphaFoldDB" id="A0A0H4X6H6"/>
<feature type="compositionally biased region" description="Low complexity" evidence="1">
    <location>
        <begin position="7"/>
        <end position="16"/>
    </location>
</feature>
<dbReference type="KEGG" id="mym:A176_006400"/>
<evidence type="ECO:0000256" key="1">
    <source>
        <dbReference type="SAM" id="MobiDB-lite"/>
    </source>
</evidence>